<dbReference type="PATRIC" id="fig|1423760.3.peg.1175"/>
<sequence length="160" mass="18859">MADETVNEEVINDPDYTYFEEVYRVFLGTIESYYFSKMDDEELSETLFGYLNNGISVFSTYISKDFTDLDQEKGRFNFKLSRIEITILARAMKLEWVRSHKYSQELMEKAIGDRDYAAVQGYQYLDRLSAMDKSLQREIKTLINELEYADEELYGDMLNG</sequence>
<accession>A0A0R1UKD8</accession>
<evidence type="ECO:0000313" key="2">
    <source>
        <dbReference type="EMBL" id="KRL91688.1"/>
    </source>
</evidence>
<feature type="coiled-coil region" evidence="1">
    <location>
        <begin position="125"/>
        <end position="152"/>
    </location>
</feature>
<organism evidence="2 3">
    <name type="scientific">Limosilactobacillus ingluviei DSM 15946</name>
    <dbReference type="NCBI Taxonomy" id="1423760"/>
    <lineage>
        <taxon>Bacteria</taxon>
        <taxon>Bacillati</taxon>
        <taxon>Bacillota</taxon>
        <taxon>Bacilli</taxon>
        <taxon>Lactobacillales</taxon>
        <taxon>Lactobacillaceae</taxon>
        <taxon>Limosilactobacillus</taxon>
    </lineage>
</organism>
<proteinExistence type="predicted"/>
<reference evidence="2 3" key="1">
    <citation type="journal article" date="2015" name="Genome Announc.">
        <title>Expanding the biotechnology potential of lactobacilli through comparative genomics of 213 strains and associated genera.</title>
        <authorList>
            <person name="Sun Z."/>
            <person name="Harris H.M."/>
            <person name="McCann A."/>
            <person name="Guo C."/>
            <person name="Argimon S."/>
            <person name="Zhang W."/>
            <person name="Yang X."/>
            <person name="Jeffery I.B."/>
            <person name="Cooney J.C."/>
            <person name="Kagawa T.F."/>
            <person name="Liu W."/>
            <person name="Song Y."/>
            <person name="Salvetti E."/>
            <person name="Wrobel A."/>
            <person name="Rasinkangas P."/>
            <person name="Parkhill J."/>
            <person name="Rea M.C."/>
            <person name="O'Sullivan O."/>
            <person name="Ritari J."/>
            <person name="Douillard F.P."/>
            <person name="Paul Ross R."/>
            <person name="Yang R."/>
            <person name="Briner A.E."/>
            <person name="Felis G.E."/>
            <person name="de Vos W.M."/>
            <person name="Barrangou R."/>
            <person name="Klaenhammer T.R."/>
            <person name="Caufield P.W."/>
            <person name="Cui Y."/>
            <person name="Zhang H."/>
            <person name="O'Toole P.W."/>
        </authorList>
    </citation>
    <scope>NUCLEOTIDE SEQUENCE [LARGE SCALE GENOMIC DNA]</scope>
    <source>
        <strain evidence="2 3">DSM 15946</strain>
    </source>
</reference>
<protein>
    <submittedName>
        <fullName evidence="2">Phage structural protein</fullName>
    </submittedName>
</protein>
<evidence type="ECO:0000256" key="1">
    <source>
        <dbReference type="SAM" id="Coils"/>
    </source>
</evidence>
<comment type="caution">
    <text evidence="2">The sequence shown here is derived from an EMBL/GenBank/DDBJ whole genome shotgun (WGS) entry which is preliminary data.</text>
</comment>
<evidence type="ECO:0000313" key="3">
    <source>
        <dbReference type="Proteomes" id="UP000050816"/>
    </source>
</evidence>
<dbReference type="RefSeq" id="WP_056954123.1">
    <property type="nucleotide sequence ID" value="NZ_AZFK01000018.1"/>
</dbReference>
<dbReference type="Proteomes" id="UP000050816">
    <property type="component" value="Unassembled WGS sequence"/>
</dbReference>
<dbReference type="EMBL" id="AZFK01000018">
    <property type="protein sequence ID" value="KRL91688.1"/>
    <property type="molecule type" value="Genomic_DNA"/>
</dbReference>
<dbReference type="AlphaFoldDB" id="A0A0R1UKD8"/>
<name>A0A0R1UKD8_9LACO</name>
<gene>
    <name evidence="2" type="ORF">FC43_GL001110</name>
</gene>
<keyword evidence="1" id="KW-0175">Coiled coil</keyword>